<proteinExistence type="predicted"/>
<name>A0A9D7SWY5_9BACT</name>
<keyword evidence="1" id="KW-0732">Signal</keyword>
<dbReference type="EMBL" id="JADKGY010000020">
    <property type="protein sequence ID" value="MBK9983452.1"/>
    <property type="molecule type" value="Genomic_DNA"/>
</dbReference>
<sequence length="303" mass="33431">MKHVFLFILIIISISGNAQQIADTSYHPTIIHPAYAKGKGPVIFIDEGHHNFHTKTGRYLPFANLLERDGYQVDALADEFTKKNLAKGKILVISNALNEINEENWYLPTPSAFSKAEIMSVKNWVHEGGSLFLIADHMPMAGAAQDLAAAFGFEIANGFVLHTVTNGIGYFNLTDGSLIESPITLGRDSSERVKQIVSFTGQGFKIPPGATSILTFDEKYECMMPDTAWVFPEGTPRINMKGWSQGAYLKYGKGRVVLFGEAAMFTAQLSGELQTKVGMNSDKAPENFKLLLNIVHWLDGKLE</sequence>
<accession>A0A9D7SWY5</accession>
<feature type="chain" id="PRO_5039219257" evidence="1">
    <location>
        <begin position="19"/>
        <end position="303"/>
    </location>
</feature>
<dbReference type="SUPFAM" id="SSF52317">
    <property type="entry name" value="Class I glutamine amidotransferase-like"/>
    <property type="match status" value="1"/>
</dbReference>
<evidence type="ECO:0000256" key="1">
    <source>
        <dbReference type="SAM" id="SignalP"/>
    </source>
</evidence>
<organism evidence="2 3">
    <name type="scientific">Candidatus Opimibacter skivensis</name>
    <dbReference type="NCBI Taxonomy" id="2982028"/>
    <lineage>
        <taxon>Bacteria</taxon>
        <taxon>Pseudomonadati</taxon>
        <taxon>Bacteroidota</taxon>
        <taxon>Saprospiria</taxon>
        <taxon>Saprospirales</taxon>
        <taxon>Saprospiraceae</taxon>
        <taxon>Candidatus Opimibacter</taxon>
    </lineage>
</organism>
<feature type="signal peptide" evidence="1">
    <location>
        <begin position="1"/>
        <end position="18"/>
    </location>
</feature>
<reference evidence="2 3" key="1">
    <citation type="submission" date="2020-10" db="EMBL/GenBank/DDBJ databases">
        <title>Connecting structure to function with the recovery of over 1000 high-quality activated sludge metagenome-assembled genomes encoding full-length rRNA genes using long-read sequencing.</title>
        <authorList>
            <person name="Singleton C.M."/>
            <person name="Petriglieri F."/>
            <person name="Kristensen J.M."/>
            <person name="Kirkegaard R.H."/>
            <person name="Michaelsen T.Y."/>
            <person name="Andersen M.H."/>
            <person name="Karst S.M."/>
            <person name="Dueholm M.S."/>
            <person name="Nielsen P.H."/>
            <person name="Albertsen M."/>
        </authorList>
    </citation>
    <scope>NUCLEOTIDE SEQUENCE [LARGE SCALE GENOMIC DNA]</scope>
    <source>
        <strain evidence="2">Ribe_18-Q3-R11-54_MAXAC.273</strain>
    </source>
</reference>
<dbReference type="AlphaFoldDB" id="A0A9D7SWY5"/>
<evidence type="ECO:0000313" key="2">
    <source>
        <dbReference type="EMBL" id="MBK9983452.1"/>
    </source>
</evidence>
<comment type="caution">
    <text evidence="2">The sequence shown here is derived from an EMBL/GenBank/DDBJ whole genome shotgun (WGS) entry which is preliminary data.</text>
</comment>
<dbReference type="InterPro" id="IPR029062">
    <property type="entry name" value="Class_I_gatase-like"/>
</dbReference>
<protein>
    <submittedName>
        <fullName evidence="2">DUF4350 domain-containing protein</fullName>
    </submittedName>
</protein>
<evidence type="ECO:0000313" key="3">
    <source>
        <dbReference type="Proteomes" id="UP000808337"/>
    </source>
</evidence>
<dbReference type="Proteomes" id="UP000808337">
    <property type="component" value="Unassembled WGS sequence"/>
</dbReference>
<gene>
    <name evidence="2" type="ORF">IPP15_13885</name>
</gene>